<proteinExistence type="predicted"/>
<keyword evidence="2" id="KW-0812">Transmembrane</keyword>
<name>A0A1I7YIM9_9BILA</name>
<evidence type="ECO:0000256" key="2">
    <source>
        <dbReference type="SAM" id="Phobius"/>
    </source>
</evidence>
<evidence type="ECO:0000256" key="1">
    <source>
        <dbReference type="SAM" id="MobiDB-lite"/>
    </source>
</evidence>
<keyword evidence="2" id="KW-1133">Transmembrane helix</keyword>
<feature type="region of interest" description="Disordered" evidence="1">
    <location>
        <begin position="146"/>
        <end position="203"/>
    </location>
</feature>
<evidence type="ECO:0000313" key="3">
    <source>
        <dbReference type="Proteomes" id="UP000095287"/>
    </source>
</evidence>
<dbReference type="AlphaFoldDB" id="A0A1I7YIM9"/>
<dbReference type="WBParaSite" id="L893_g16722.t1">
    <property type="protein sequence ID" value="L893_g16722.t1"/>
    <property type="gene ID" value="L893_g16722"/>
</dbReference>
<reference evidence="4" key="1">
    <citation type="submission" date="2016-11" db="UniProtKB">
        <authorList>
            <consortium name="WormBaseParasite"/>
        </authorList>
    </citation>
    <scope>IDENTIFICATION</scope>
</reference>
<feature type="compositionally biased region" description="Basic and acidic residues" evidence="1">
    <location>
        <begin position="146"/>
        <end position="191"/>
    </location>
</feature>
<protein>
    <submittedName>
        <fullName evidence="4">Uncharacterized protein</fullName>
    </submittedName>
</protein>
<evidence type="ECO:0000313" key="4">
    <source>
        <dbReference type="WBParaSite" id="L893_g16722.t1"/>
    </source>
</evidence>
<keyword evidence="2" id="KW-0472">Membrane</keyword>
<accession>A0A1I7YIM9</accession>
<keyword evidence="3" id="KW-1185">Reference proteome</keyword>
<organism evidence="3 4">
    <name type="scientific">Steinernema glaseri</name>
    <dbReference type="NCBI Taxonomy" id="37863"/>
    <lineage>
        <taxon>Eukaryota</taxon>
        <taxon>Metazoa</taxon>
        <taxon>Ecdysozoa</taxon>
        <taxon>Nematoda</taxon>
        <taxon>Chromadorea</taxon>
        <taxon>Rhabditida</taxon>
        <taxon>Tylenchina</taxon>
        <taxon>Panagrolaimomorpha</taxon>
        <taxon>Strongyloidoidea</taxon>
        <taxon>Steinernematidae</taxon>
        <taxon>Steinernema</taxon>
    </lineage>
</organism>
<sequence>MYKAAEEFPMVFVNILLQLTVGFFFYALLPWTMIVCGQKSRKTPPVTQSMMTTMLPVPNRPVGPCAPVPAQAQKTAFGNSLLVKSASKRVEKTCTDESVSLMSLSTSTLSRASYRKRLIPFERLAPNVSGACSRFVAFAKSQFLKEEKKDDGARKDEKQKEVDELKSKSIEDKKEVKKADGEAKAKAKTEEDGGGYEACPDMTPEQLEKICKEGQ</sequence>
<feature type="transmembrane region" description="Helical" evidence="2">
    <location>
        <begin position="12"/>
        <end position="34"/>
    </location>
</feature>
<dbReference type="Proteomes" id="UP000095287">
    <property type="component" value="Unplaced"/>
</dbReference>